<sequence length="211" mass="25064">MINRIIKKEDIYEVMYNELYSKNENLIFKEEKKFETLLEDDKTKLKQLAKIKFKMKKFFYDIQFKKLFDLFNSDDNFAKSHTFITNTLNRLEITKATKEVSDENMFGYKSIVIHSDILENLQNRLICDKGCPLNSSKVEDELRLKIILNNDITLNQKGEYISYILGDKIYDFNVNVVNEEKNNKVITNIKYSLDVIKHDDLIYISRIISKD</sequence>
<dbReference type="Proteomes" id="UP000002072">
    <property type="component" value="Chromosome"/>
</dbReference>
<dbReference type="OrthoDB" id="95449at2"/>
<keyword evidence="2" id="KW-1185">Reference proteome</keyword>
<accession>D1AXS6</accession>
<proteinExistence type="predicted"/>
<dbReference type="HOGENOM" id="CLU_1304312_0_0_0"/>
<protein>
    <submittedName>
        <fullName evidence="1">Uncharacterized protein</fullName>
    </submittedName>
</protein>
<gene>
    <name evidence="1" type="ordered locus">Smon_0624</name>
</gene>
<reference evidence="1 2" key="1">
    <citation type="journal article" date="2009" name="Stand. Genomic Sci.">
        <title>Complete genome sequence of Streptobacillus moniliformis type strain (9901T).</title>
        <authorList>
            <person name="Nolan M."/>
            <person name="Gronow S."/>
            <person name="Lapidus A."/>
            <person name="Ivanova N."/>
            <person name="Copeland A."/>
            <person name="Lucas S."/>
            <person name="Del Rio T.G."/>
            <person name="Chen F."/>
            <person name="Tice H."/>
            <person name="Pitluck S."/>
            <person name="Cheng J.F."/>
            <person name="Sims D."/>
            <person name="Meincke L."/>
            <person name="Bruce D."/>
            <person name="Goodwin L."/>
            <person name="Brettin T."/>
            <person name="Han C."/>
            <person name="Detter J.C."/>
            <person name="Ovchinikova G."/>
            <person name="Pati A."/>
            <person name="Mavromatis K."/>
            <person name="Mikhailova N."/>
            <person name="Chen A."/>
            <person name="Palaniappan K."/>
            <person name="Land M."/>
            <person name="Hauser L."/>
            <person name="Chang Y.J."/>
            <person name="Jeffries C.D."/>
            <person name="Rohde M."/>
            <person name="Sproer C."/>
            <person name="Goker M."/>
            <person name="Bristow J."/>
            <person name="Eisen J.A."/>
            <person name="Markowitz V."/>
            <person name="Hugenholtz P."/>
            <person name="Kyrpides N.C."/>
            <person name="Klenk H.P."/>
            <person name="Chain P."/>
        </authorList>
    </citation>
    <scope>NUCLEOTIDE SEQUENCE [LARGE SCALE GENOMIC DNA]</scope>
    <source>
        <strain evidence="2">ATCC 14647 / DSM 12112 / NCTC 10651 / 9901</strain>
    </source>
</reference>
<evidence type="ECO:0000313" key="2">
    <source>
        <dbReference type="Proteomes" id="UP000002072"/>
    </source>
</evidence>
<dbReference type="GeneID" id="29673189"/>
<name>D1AXS6_STRM9</name>
<dbReference type="EMBL" id="CP001779">
    <property type="protein sequence ID" value="ACZ01102.1"/>
    <property type="molecule type" value="Genomic_DNA"/>
</dbReference>
<dbReference type="AlphaFoldDB" id="D1AXS6"/>
<organism evidence="1 2">
    <name type="scientific">Streptobacillus moniliformis (strain ATCC 14647 / DSM 12112 / NCTC 10651 / 9901)</name>
    <dbReference type="NCBI Taxonomy" id="519441"/>
    <lineage>
        <taxon>Bacteria</taxon>
        <taxon>Fusobacteriati</taxon>
        <taxon>Fusobacteriota</taxon>
        <taxon>Fusobacteriia</taxon>
        <taxon>Fusobacteriales</taxon>
        <taxon>Leptotrichiaceae</taxon>
        <taxon>Streptobacillus</taxon>
    </lineage>
</organism>
<dbReference type="RefSeq" id="WP_012858654.1">
    <property type="nucleotide sequence ID" value="NC_013515.1"/>
</dbReference>
<dbReference type="KEGG" id="smf:Smon_0624"/>
<evidence type="ECO:0000313" key="1">
    <source>
        <dbReference type="EMBL" id="ACZ01102.1"/>
    </source>
</evidence>
<dbReference type="STRING" id="519441.Smon_0624"/>